<organism evidence="1">
    <name type="scientific">Oryza sativa subsp. japonica</name>
    <name type="common">Rice</name>
    <dbReference type="NCBI Taxonomy" id="39947"/>
    <lineage>
        <taxon>Eukaryota</taxon>
        <taxon>Viridiplantae</taxon>
        <taxon>Streptophyta</taxon>
        <taxon>Embryophyta</taxon>
        <taxon>Tracheophyta</taxon>
        <taxon>Spermatophyta</taxon>
        <taxon>Magnoliopsida</taxon>
        <taxon>Liliopsida</taxon>
        <taxon>Poales</taxon>
        <taxon>Poaceae</taxon>
        <taxon>BOP clade</taxon>
        <taxon>Oryzoideae</taxon>
        <taxon>Oryzeae</taxon>
        <taxon>Oryzinae</taxon>
        <taxon>Oryza</taxon>
        <taxon>Oryza sativa</taxon>
    </lineage>
</organism>
<protein>
    <submittedName>
        <fullName evidence="1">Uncharacterized protein</fullName>
    </submittedName>
</protein>
<name>A0A8J8XGM6_ORYSJ</name>
<dbReference type="EMBL" id="CM000144">
    <property type="protein sequence ID" value="EEE67377.1"/>
    <property type="molecule type" value="Genomic_DNA"/>
</dbReference>
<reference evidence="1" key="2">
    <citation type="submission" date="2008-12" db="EMBL/GenBank/DDBJ databases">
        <title>Improved gene annotation of the rice (Oryza sativa) genomes.</title>
        <authorList>
            <person name="Wang J."/>
            <person name="Li R."/>
            <person name="Fan W."/>
            <person name="Huang Q."/>
            <person name="Zhang J."/>
            <person name="Zhou Y."/>
            <person name="Hu Y."/>
            <person name="Zi S."/>
            <person name="Li J."/>
            <person name="Ni P."/>
            <person name="Zheng H."/>
            <person name="Zhang Y."/>
            <person name="Zhao M."/>
            <person name="Hao Q."/>
            <person name="McDermott J."/>
            <person name="Samudrala R."/>
            <person name="Kristiansen K."/>
            <person name="Wong G.K.-S."/>
        </authorList>
    </citation>
    <scope>NUCLEOTIDE SEQUENCE</scope>
</reference>
<dbReference type="AlphaFoldDB" id="A0A8J8XGM6"/>
<gene>
    <name evidence="1" type="ORF">OsJ_24679</name>
</gene>
<accession>A0A8J8XGM6</accession>
<sequence>MHGNHPGFLRTRPFKRRLLLMKSEPSLDAFACGSLRRGSGIGASAGWLMCKKPSVRRWSKGIRTSGGTTEGGVTFPARGIASLGSSASIWGCRENLRTMV</sequence>
<evidence type="ECO:0000313" key="1">
    <source>
        <dbReference type="EMBL" id="EEE67377.1"/>
    </source>
</evidence>
<dbReference type="Proteomes" id="UP000007752">
    <property type="component" value="Chromosome 7"/>
</dbReference>
<reference evidence="1" key="1">
    <citation type="journal article" date="2005" name="PLoS Biol.">
        <title>The genomes of Oryza sativa: a history of duplications.</title>
        <authorList>
            <person name="Yu J."/>
            <person name="Wang J."/>
            <person name="Lin W."/>
            <person name="Li S."/>
            <person name="Li H."/>
            <person name="Zhou J."/>
            <person name="Ni P."/>
            <person name="Dong W."/>
            <person name="Hu S."/>
            <person name="Zeng C."/>
            <person name="Zhang J."/>
            <person name="Zhang Y."/>
            <person name="Li R."/>
            <person name="Xu Z."/>
            <person name="Li S."/>
            <person name="Li X."/>
            <person name="Zheng H."/>
            <person name="Cong L."/>
            <person name="Lin L."/>
            <person name="Yin J."/>
            <person name="Geng J."/>
            <person name="Li G."/>
            <person name="Shi J."/>
            <person name="Liu J."/>
            <person name="Lv H."/>
            <person name="Li J."/>
            <person name="Wang J."/>
            <person name="Deng Y."/>
            <person name="Ran L."/>
            <person name="Shi X."/>
            <person name="Wang X."/>
            <person name="Wu Q."/>
            <person name="Li C."/>
            <person name="Ren X."/>
            <person name="Wang J."/>
            <person name="Wang X."/>
            <person name="Li D."/>
            <person name="Liu D."/>
            <person name="Zhang X."/>
            <person name="Ji Z."/>
            <person name="Zhao W."/>
            <person name="Sun Y."/>
            <person name="Zhang Z."/>
            <person name="Bao J."/>
            <person name="Han Y."/>
            <person name="Dong L."/>
            <person name="Ji J."/>
            <person name="Chen P."/>
            <person name="Wu S."/>
            <person name="Liu J."/>
            <person name="Xiao Y."/>
            <person name="Bu D."/>
            <person name="Tan J."/>
            <person name="Yang L."/>
            <person name="Ye C."/>
            <person name="Zhang J."/>
            <person name="Xu J."/>
            <person name="Zhou Y."/>
            <person name="Yu Y."/>
            <person name="Zhang B."/>
            <person name="Zhuang S."/>
            <person name="Wei H."/>
            <person name="Liu B."/>
            <person name="Lei M."/>
            <person name="Yu H."/>
            <person name="Li Y."/>
            <person name="Xu H."/>
            <person name="Wei S."/>
            <person name="He X."/>
            <person name="Fang L."/>
            <person name="Zhang Z."/>
            <person name="Zhang Y."/>
            <person name="Huang X."/>
            <person name="Su Z."/>
            <person name="Tong W."/>
            <person name="Li J."/>
            <person name="Tong Z."/>
            <person name="Li S."/>
            <person name="Ye J."/>
            <person name="Wang L."/>
            <person name="Fang L."/>
            <person name="Lei T."/>
            <person name="Chen C."/>
            <person name="Chen H."/>
            <person name="Xu Z."/>
            <person name="Li H."/>
            <person name="Huang H."/>
            <person name="Zhang F."/>
            <person name="Xu H."/>
            <person name="Li N."/>
            <person name="Zhao C."/>
            <person name="Li S."/>
            <person name="Dong L."/>
            <person name="Huang Y."/>
            <person name="Li L."/>
            <person name="Xi Y."/>
            <person name="Qi Q."/>
            <person name="Li W."/>
            <person name="Zhang B."/>
            <person name="Hu W."/>
            <person name="Zhang Y."/>
            <person name="Tian X."/>
            <person name="Jiao Y."/>
            <person name="Liang X."/>
            <person name="Jin J."/>
            <person name="Gao L."/>
            <person name="Zheng W."/>
            <person name="Hao B."/>
            <person name="Liu S."/>
            <person name="Wang W."/>
            <person name="Yuan L."/>
            <person name="Cao M."/>
            <person name="McDermott J."/>
            <person name="Samudrala R."/>
            <person name="Wang J."/>
            <person name="Wong G.K."/>
            <person name="Yang H."/>
        </authorList>
    </citation>
    <scope>NUCLEOTIDE SEQUENCE [LARGE SCALE GENOMIC DNA]</scope>
</reference>
<proteinExistence type="predicted"/>